<accession>A0AAD7EZY2</accession>
<protein>
    <submittedName>
        <fullName evidence="1">Uncharacterized protein</fullName>
    </submittedName>
</protein>
<dbReference type="CDD" id="cd22191">
    <property type="entry name" value="DPBB_RlpA_EXP_N-like"/>
    <property type="match status" value="1"/>
</dbReference>
<reference evidence="1" key="1">
    <citation type="submission" date="2023-03" db="EMBL/GenBank/DDBJ databases">
        <title>Massive genome expansion in bonnet fungi (Mycena s.s.) driven by repeated elements and novel gene families across ecological guilds.</title>
        <authorList>
            <consortium name="Lawrence Berkeley National Laboratory"/>
            <person name="Harder C.B."/>
            <person name="Miyauchi S."/>
            <person name="Viragh M."/>
            <person name="Kuo A."/>
            <person name="Thoen E."/>
            <person name="Andreopoulos B."/>
            <person name="Lu D."/>
            <person name="Skrede I."/>
            <person name="Drula E."/>
            <person name="Henrissat B."/>
            <person name="Morin E."/>
            <person name="Kohler A."/>
            <person name="Barry K."/>
            <person name="LaButti K."/>
            <person name="Morin E."/>
            <person name="Salamov A."/>
            <person name="Lipzen A."/>
            <person name="Mereny Z."/>
            <person name="Hegedus B."/>
            <person name="Baldrian P."/>
            <person name="Stursova M."/>
            <person name="Weitz H."/>
            <person name="Taylor A."/>
            <person name="Grigoriev I.V."/>
            <person name="Nagy L.G."/>
            <person name="Martin F."/>
            <person name="Kauserud H."/>
        </authorList>
    </citation>
    <scope>NUCLEOTIDE SEQUENCE</scope>
    <source>
        <strain evidence="1">CBHHK002</strain>
    </source>
</reference>
<evidence type="ECO:0000313" key="1">
    <source>
        <dbReference type="EMBL" id="KAJ7358032.1"/>
    </source>
</evidence>
<keyword evidence="2" id="KW-1185">Reference proteome</keyword>
<dbReference type="AlphaFoldDB" id="A0AAD7EZY2"/>
<evidence type="ECO:0000313" key="2">
    <source>
        <dbReference type="Proteomes" id="UP001218218"/>
    </source>
</evidence>
<comment type="caution">
    <text evidence="1">The sequence shown here is derived from an EMBL/GenBank/DDBJ whole genome shotgun (WGS) entry which is preliminary data.</text>
</comment>
<name>A0AAD7EZY2_9AGAR</name>
<organism evidence="1 2">
    <name type="scientific">Mycena albidolilacea</name>
    <dbReference type="NCBI Taxonomy" id="1033008"/>
    <lineage>
        <taxon>Eukaryota</taxon>
        <taxon>Fungi</taxon>
        <taxon>Dikarya</taxon>
        <taxon>Basidiomycota</taxon>
        <taxon>Agaricomycotina</taxon>
        <taxon>Agaricomycetes</taxon>
        <taxon>Agaricomycetidae</taxon>
        <taxon>Agaricales</taxon>
        <taxon>Marasmiineae</taxon>
        <taxon>Mycenaceae</taxon>
        <taxon>Mycena</taxon>
    </lineage>
</organism>
<proteinExistence type="predicted"/>
<dbReference type="EMBL" id="JARIHO010000007">
    <property type="protein sequence ID" value="KAJ7358032.1"/>
    <property type="molecule type" value="Genomic_DNA"/>
</dbReference>
<dbReference type="Proteomes" id="UP001218218">
    <property type="component" value="Unassembled WGS sequence"/>
</dbReference>
<gene>
    <name evidence="1" type="ORF">DFH08DRAFT_1042786</name>
</gene>
<sequence length="316" mass="35416">MSLKGVCSCRCRRWGGHGEERGERPKRRQPLRGVRDARRCLWTDGSWWEGLNRSHISPCFSVSAGDKKSKLQGGHAWVAQHETTIAQNTQFMPQQQLPPCMGGTPRERTIHARSGKGKIWQDDWRGVELRGEMRQGEAPQSATKATPRVLHKQLALRRGEVHRRGRSKAGRRKKSDVTRYRFFASPHHLSSALPPSSPVAVAFVALLTELLLWHSHIPTPLHPFKYPAPALATISVAWVALNRFLEEPDYEIISTRGGSSHFTNYFAGDGEGTCGGWHHNSESVVVFPKVQWDGSSHCRCISPIIVNKNFDVPSGN</sequence>